<gene>
    <name evidence="1" type="ORF">V5O48_013944</name>
</gene>
<proteinExistence type="predicted"/>
<evidence type="ECO:0000313" key="2">
    <source>
        <dbReference type="Proteomes" id="UP001465976"/>
    </source>
</evidence>
<accession>A0ABR3EYP6</accession>
<dbReference type="Proteomes" id="UP001465976">
    <property type="component" value="Unassembled WGS sequence"/>
</dbReference>
<keyword evidence="2" id="KW-1185">Reference proteome</keyword>
<organism evidence="1 2">
    <name type="scientific">Marasmius crinis-equi</name>
    <dbReference type="NCBI Taxonomy" id="585013"/>
    <lineage>
        <taxon>Eukaryota</taxon>
        <taxon>Fungi</taxon>
        <taxon>Dikarya</taxon>
        <taxon>Basidiomycota</taxon>
        <taxon>Agaricomycotina</taxon>
        <taxon>Agaricomycetes</taxon>
        <taxon>Agaricomycetidae</taxon>
        <taxon>Agaricales</taxon>
        <taxon>Marasmiineae</taxon>
        <taxon>Marasmiaceae</taxon>
        <taxon>Marasmius</taxon>
    </lineage>
</organism>
<dbReference type="InterPro" id="IPR041078">
    <property type="entry name" value="Plavaka"/>
</dbReference>
<name>A0ABR3EYP6_9AGAR</name>
<protein>
    <submittedName>
        <fullName evidence="1">Uncharacterized protein</fullName>
    </submittedName>
</protein>
<sequence length="983" mass="112849">MATIQQRNWIEKTVGELTCPSCHRYFETAYGKQTHLRKNNACKDWIPNSKQRQVEEPEDSGWDSGILRDMGHAANDFEAENDIFHWLEPDREVAIGEAGPGPSTIEANRGLKLMLAGLPHALHQEQKVFYSEPHKRGGKVIRTSETLYAKWTAKFCDVAEEAVSDEDNLYSPFASKLDWQIAEWAVRENVGQGAVDRLLKIPGVLERLELSFKNSRQLNKIVDSIPARGGTWQTKDFRFKDFPDEVMSVRYRDPLKAIRALWGDPSLAEHLVYKPSKIFSDAEKSKRQYSELWTGKWWWAMQSRLKSNATIAPVIIATDKTQLTQFSGSRSAYPVYLTLGNIPRQLRRRPSQQACILIAYLPVEKIAKHDLSKKEHCARYSRLFHESMRFLLRPIAGVSKSGLEMVGGDGVVCRVHPIISCYVADYPEQCLVGCAKYGTCPKCQCSAEDLQDMTENPKRTQVWTIDVMDKARASTPNVPQYVKRCMNQEVSGYVYKPFWRDFWGTDVHMSLTPDVLHQLYQGVFKHLVIWCQEIMSEDELDRRVQCLPAAMGVRHFRKGWSALSQISGSEWKHMARILLACLIGSTMPSKAIRACRGILDFIYLAQYATHDEDTLAKMQASLDTWEENREAFVESGTRDDFNIPKFHSLVHYIDMIKLFGTTDNYNTEMFERLHIDFAKKGWRASNKRNEFPQMTTWLSRQENVAAFNRYIAYWRRKQQEPLQCDKAAEGTKNTDDKGKQWDMSLSDQNPPILALELQLRRQLRLTKTPSTTRSITRLESLHNMPHFSRHLAAFLSMHQGNQLGALPFTSLDLHHTLKFTIINKDGDQIEETLQCSPSRRDPAIILTKDSDGIDGLNGTRVGRVQVIFKLPTVIKLPGLGNFSPPKSWPTYPLAYVEWFTKPTLSAHERDLHGFYSISKAYAPDKVTPQWSFVPLCNIRQTCMVVPNFKKSPLGQGWTSRNVLDQAQHFFVNKWQSVQRYKTF</sequence>
<reference evidence="1 2" key="1">
    <citation type="submission" date="2024-02" db="EMBL/GenBank/DDBJ databases">
        <title>A draft genome for the cacao thread blight pathogen Marasmius crinis-equi.</title>
        <authorList>
            <person name="Cohen S.P."/>
            <person name="Baruah I.K."/>
            <person name="Amoako-Attah I."/>
            <person name="Bukari Y."/>
            <person name="Meinhardt L.W."/>
            <person name="Bailey B.A."/>
        </authorList>
    </citation>
    <scope>NUCLEOTIDE SEQUENCE [LARGE SCALE GENOMIC DNA]</scope>
    <source>
        <strain evidence="1 2">GH-76</strain>
    </source>
</reference>
<dbReference type="Pfam" id="PF18759">
    <property type="entry name" value="Plavaka"/>
    <property type="match status" value="1"/>
</dbReference>
<comment type="caution">
    <text evidence="1">The sequence shown here is derived from an EMBL/GenBank/DDBJ whole genome shotgun (WGS) entry which is preliminary data.</text>
</comment>
<dbReference type="EMBL" id="JBAHYK010001428">
    <property type="protein sequence ID" value="KAL0568043.1"/>
    <property type="molecule type" value="Genomic_DNA"/>
</dbReference>
<evidence type="ECO:0000313" key="1">
    <source>
        <dbReference type="EMBL" id="KAL0568043.1"/>
    </source>
</evidence>